<keyword evidence="1" id="KW-0732">Signal</keyword>
<dbReference type="InterPro" id="IPR011009">
    <property type="entry name" value="Kinase-like_dom_sf"/>
</dbReference>
<proteinExistence type="predicted"/>
<evidence type="ECO:0000256" key="1">
    <source>
        <dbReference type="ARBA" id="ARBA00022729"/>
    </source>
</evidence>
<feature type="domain" description="Protein kinase" evidence="2">
    <location>
        <begin position="1"/>
        <end position="137"/>
    </location>
</feature>
<comment type="caution">
    <text evidence="3">The sequence shown here is derived from an EMBL/GenBank/DDBJ whole genome shotgun (WGS) entry which is preliminary data.</text>
</comment>
<dbReference type="Proteomes" id="UP001345219">
    <property type="component" value="Chromosome 2"/>
</dbReference>
<evidence type="ECO:0000259" key="2">
    <source>
        <dbReference type="PROSITE" id="PS50011"/>
    </source>
</evidence>
<gene>
    <name evidence="3" type="ORF">SAY87_001794</name>
</gene>
<keyword evidence="4" id="KW-1185">Reference proteome</keyword>
<name>A0AAN7JSC6_9MYRT</name>
<reference evidence="3 4" key="1">
    <citation type="journal article" date="2023" name="Hortic Res">
        <title>Pangenome of water caltrop reveals structural variations and asymmetric subgenome divergence after allopolyploidization.</title>
        <authorList>
            <person name="Zhang X."/>
            <person name="Chen Y."/>
            <person name="Wang L."/>
            <person name="Yuan Y."/>
            <person name="Fang M."/>
            <person name="Shi L."/>
            <person name="Lu R."/>
            <person name="Comes H.P."/>
            <person name="Ma Y."/>
            <person name="Chen Y."/>
            <person name="Huang G."/>
            <person name="Zhou Y."/>
            <person name="Zheng Z."/>
            <person name="Qiu Y."/>
        </authorList>
    </citation>
    <scope>NUCLEOTIDE SEQUENCE [LARGE SCALE GENOMIC DNA]</scope>
    <source>
        <tissue evidence="3">Roots</tissue>
    </source>
</reference>
<dbReference type="GO" id="GO:0005524">
    <property type="term" value="F:ATP binding"/>
    <property type="evidence" value="ECO:0007669"/>
    <property type="project" value="InterPro"/>
</dbReference>
<sequence>MTDQTRTLTGVRGTKGYLAPEWFRNMPVSVKVDVYSFGILLLELICCRKSCDFEMVDEARMVLSDWVYDCYHEDRLDEIVEGDEEATEDMERVRRFVMIAMWCIQEDPSLRPPMKKVAQMLDGAVEVAIPPVPSSFISSL</sequence>
<accession>A0AAN7JSC6</accession>
<evidence type="ECO:0000313" key="4">
    <source>
        <dbReference type="Proteomes" id="UP001345219"/>
    </source>
</evidence>
<dbReference type="AlphaFoldDB" id="A0AAN7JSC6"/>
<dbReference type="Gene3D" id="1.10.510.10">
    <property type="entry name" value="Transferase(Phosphotransferase) domain 1"/>
    <property type="match status" value="1"/>
</dbReference>
<evidence type="ECO:0000313" key="3">
    <source>
        <dbReference type="EMBL" id="KAK4753690.1"/>
    </source>
</evidence>
<dbReference type="PANTHER" id="PTHR47976">
    <property type="entry name" value="G-TYPE LECTIN S-RECEPTOR-LIKE SERINE/THREONINE-PROTEIN KINASE SD2-5"/>
    <property type="match status" value="1"/>
</dbReference>
<dbReference type="SUPFAM" id="SSF56112">
    <property type="entry name" value="Protein kinase-like (PK-like)"/>
    <property type="match status" value="1"/>
</dbReference>
<dbReference type="InterPro" id="IPR000719">
    <property type="entry name" value="Prot_kinase_dom"/>
</dbReference>
<organism evidence="3 4">
    <name type="scientific">Trapa incisa</name>
    <dbReference type="NCBI Taxonomy" id="236973"/>
    <lineage>
        <taxon>Eukaryota</taxon>
        <taxon>Viridiplantae</taxon>
        <taxon>Streptophyta</taxon>
        <taxon>Embryophyta</taxon>
        <taxon>Tracheophyta</taxon>
        <taxon>Spermatophyta</taxon>
        <taxon>Magnoliopsida</taxon>
        <taxon>eudicotyledons</taxon>
        <taxon>Gunneridae</taxon>
        <taxon>Pentapetalae</taxon>
        <taxon>rosids</taxon>
        <taxon>malvids</taxon>
        <taxon>Myrtales</taxon>
        <taxon>Lythraceae</taxon>
        <taxon>Trapa</taxon>
    </lineage>
</organism>
<dbReference type="InterPro" id="IPR051343">
    <property type="entry name" value="G-type_lectin_kinases/EP1-like"/>
</dbReference>
<protein>
    <recommendedName>
        <fullName evidence="2">Protein kinase domain-containing protein</fullName>
    </recommendedName>
</protein>
<dbReference type="PROSITE" id="PS50011">
    <property type="entry name" value="PROTEIN_KINASE_DOM"/>
    <property type="match status" value="1"/>
</dbReference>
<dbReference type="GO" id="GO:0004672">
    <property type="term" value="F:protein kinase activity"/>
    <property type="evidence" value="ECO:0007669"/>
    <property type="project" value="InterPro"/>
</dbReference>
<dbReference type="Pfam" id="PF00069">
    <property type="entry name" value="Pkinase"/>
    <property type="match status" value="1"/>
</dbReference>
<dbReference type="EMBL" id="JAXIOK010000015">
    <property type="protein sequence ID" value="KAK4753690.1"/>
    <property type="molecule type" value="Genomic_DNA"/>
</dbReference>
<dbReference type="PANTHER" id="PTHR47976:SF108">
    <property type="entry name" value="G-TYPE LECTIN S-RECEPTOR-LIKE SERINE_THREONINE-PROTEIN KINASE LECRK1"/>
    <property type="match status" value="1"/>
</dbReference>